<accession>A0A1I8BJZ1</accession>
<reference evidence="5" key="1">
    <citation type="submission" date="2016-11" db="UniProtKB">
        <authorList>
            <consortium name="WormBaseParasite"/>
        </authorList>
    </citation>
    <scope>IDENTIFICATION</scope>
</reference>
<sequence>MRLIRGGSLHGHSSSSSYYSSYSAENSSSISFNSAEIDNYFYEESERGLMYLNNDSVSSAIFLACERGALPELRQFVSSCFVELAHLKNELDETPLHVASGNGFEDLVHFLLKCGCNPNIGDGQGDTPLIWASRNGHTNVFKYLIKSVEMVNITNKNKETALHIATRYTQGKAVLALLEAGADPHLMDKVILNVIFDLLN</sequence>
<organism evidence="4 5">
    <name type="scientific">Meloidogyne hapla</name>
    <name type="common">Root-knot nematode worm</name>
    <dbReference type="NCBI Taxonomy" id="6305"/>
    <lineage>
        <taxon>Eukaryota</taxon>
        <taxon>Metazoa</taxon>
        <taxon>Ecdysozoa</taxon>
        <taxon>Nematoda</taxon>
        <taxon>Chromadorea</taxon>
        <taxon>Rhabditida</taxon>
        <taxon>Tylenchina</taxon>
        <taxon>Tylenchomorpha</taxon>
        <taxon>Tylenchoidea</taxon>
        <taxon>Meloidogynidae</taxon>
        <taxon>Meloidogyninae</taxon>
        <taxon>Meloidogyne</taxon>
    </lineage>
</organism>
<evidence type="ECO:0000256" key="2">
    <source>
        <dbReference type="ARBA" id="ARBA00023043"/>
    </source>
</evidence>
<dbReference type="PANTHER" id="PTHR24198:SF165">
    <property type="entry name" value="ANKYRIN REPEAT-CONTAINING PROTEIN-RELATED"/>
    <property type="match status" value="1"/>
</dbReference>
<dbReference type="AlphaFoldDB" id="A0A1I8BJZ1"/>
<dbReference type="PROSITE" id="PS50297">
    <property type="entry name" value="ANK_REP_REGION"/>
    <property type="match status" value="3"/>
</dbReference>
<feature type="repeat" description="ANK" evidence="3">
    <location>
        <begin position="157"/>
        <end position="189"/>
    </location>
</feature>
<proteinExistence type="predicted"/>
<keyword evidence="2 3" id="KW-0040">ANK repeat</keyword>
<dbReference type="InterPro" id="IPR036770">
    <property type="entry name" value="Ankyrin_rpt-contain_sf"/>
</dbReference>
<evidence type="ECO:0000256" key="1">
    <source>
        <dbReference type="ARBA" id="ARBA00022737"/>
    </source>
</evidence>
<dbReference type="PANTHER" id="PTHR24198">
    <property type="entry name" value="ANKYRIN REPEAT AND PROTEIN KINASE DOMAIN-CONTAINING PROTEIN"/>
    <property type="match status" value="1"/>
</dbReference>
<protein>
    <submittedName>
        <fullName evidence="5">ANK_REP_REGION domain-containing protein</fullName>
    </submittedName>
</protein>
<dbReference type="PROSITE" id="PS50088">
    <property type="entry name" value="ANK_REPEAT"/>
    <property type="match status" value="3"/>
</dbReference>
<dbReference type="SMART" id="SM00248">
    <property type="entry name" value="ANK"/>
    <property type="match status" value="3"/>
</dbReference>
<dbReference type="Proteomes" id="UP000095281">
    <property type="component" value="Unplaced"/>
</dbReference>
<evidence type="ECO:0000313" key="5">
    <source>
        <dbReference type="WBParaSite" id="MhA1_Contig2773.frz3.gene2"/>
    </source>
</evidence>
<dbReference type="Pfam" id="PF12796">
    <property type="entry name" value="Ank_2"/>
    <property type="match status" value="1"/>
</dbReference>
<dbReference type="WBParaSite" id="MhA1_Contig2773.frz3.gene2">
    <property type="protein sequence ID" value="MhA1_Contig2773.frz3.gene2"/>
    <property type="gene ID" value="MhA1_Contig2773.frz3.gene2"/>
</dbReference>
<evidence type="ECO:0000256" key="3">
    <source>
        <dbReference type="PROSITE-ProRule" id="PRU00023"/>
    </source>
</evidence>
<dbReference type="SUPFAM" id="SSF48403">
    <property type="entry name" value="Ankyrin repeat"/>
    <property type="match status" value="1"/>
</dbReference>
<keyword evidence="4" id="KW-1185">Reference proteome</keyword>
<evidence type="ECO:0000313" key="4">
    <source>
        <dbReference type="Proteomes" id="UP000095281"/>
    </source>
</evidence>
<dbReference type="InterPro" id="IPR002110">
    <property type="entry name" value="Ankyrin_rpt"/>
</dbReference>
<keyword evidence="1" id="KW-0677">Repeat</keyword>
<name>A0A1I8BJZ1_MELHA</name>
<feature type="repeat" description="ANK" evidence="3">
    <location>
        <begin position="124"/>
        <end position="156"/>
    </location>
</feature>
<feature type="repeat" description="ANK" evidence="3">
    <location>
        <begin position="91"/>
        <end position="123"/>
    </location>
</feature>
<dbReference type="Gene3D" id="1.25.40.20">
    <property type="entry name" value="Ankyrin repeat-containing domain"/>
    <property type="match status" value="1"/>
</dbReference>